<reference evidence="3" key="1">
    <citation type="submission" date="2017-09" db="EMBL/GenBank/DDBJ databases">
        <title>Depth-based differentiation of microbial function through sediment-hosted aquifers and enrichment of novel symbionts in the deep terrestrial subsurface.</title>
        <authorList>
            <person name="Probst A.J."/>
            <person name="Ladd B."/>
            <person name="Jarett J.K."/>
            <person name="Geller-Mcgrath D.E."/>
            <person name="Sieber C.M.K."/>
            <person name="Emerson J.B."/>
            <person name="Anantharaman K."/>
            <person name="Thomas B.C."/>
            <person name="Malmstrom R."/>
            <person name="Stieglmeier M."/>
            <person name="Klingl A."/>
            <person name="Woyke T."/>
            <person name="Ryan C.M."/>
            <person name="Banfield J.F."/>
        </authorList>
    </citation>
    <scope>NUCLEOTIDE SEQUENCE [LARGE SCALE GENOMIC DNA]</scope>
</reference>
<accession>A0A2H0V4Q0</accession>
<evidence type="ECO:0000313" key="2">
    <source>
        <dbReference type="EMBL" id="PIR93409.1"/>
    </source>
</evidence>
<dbReference type="EMBL" id="PFAR01000012">
    <property type="protein sequence ID" value="PIR93409.1"/>
    <property type="molecule type" value="Genomic_DNA"/>
</dbReference>
<keyword evidence="1" id="KW-0732">Signal</keyword>
<comment type="caution">
    <text evidence="2">The sequence shown here is derived from an EMBL/GenBank/DDBJ whole genome shotgun (WGS) entry which is preliminary data.</text>
</comment>
<evidence type="ECO:0000256" key="1">
    <source>
        <dbReference type="ARBA" id="ARBA00022729"/>
    </source>
</evidence>
<feature type="non-terminal residue" evidence="2">
    <location>
        <position position="1"/>
    </location>
</feature>
<name>A0A2H0V4Q0_9BACT</name>
<dbReference type="InterPro" id="IPR028994">
    <property type="entry name" value="Integrin_alpha_N"/>
</dbReference>
<protein>
    <recommendedName>
        <fullName evidence="4">VCBS repeat-containing protein</fullName>
    </recommendedName>
</protein>
<evidence type="ECO:0008006" key="4">
    <source>
        <dbReference type="Google" id="ProtNLM"/>
    </source>
</evidence>
<dbReference type="Proteomes" id="UP000228626">
    <property type="component" value="Unassembled WGS sequence"/>
</dbReference>
<dbReference type="AlphaFoldDB" id="A0A2H0V4Q0"/>
<dbReference type="SUPFAM" id="SSF69318">
    <property type="entry name" value="Integrin alpha N-terminal domain"/>
    <property type="match status" value="1"/>
</dbReference>
<organism evidence="2 3">
    <name type="scientific">Candidatus Falkowbacteria bacterium CG10_big_fil_rev_8_21_14_0_10_43_10</name>
    <dbReference type="NCBI Taxonomy" id="1974567"/>
    <lineage>
        <taxon>Bacteria</taxon>
        <taxon>Candidatus Falkowiibacteriota</taxon>
    </lineage>
</organism>
<evidence type="ECO:0000313" key="3">
    <source>
        <dbReference type="Proteomes" id="UP000228626"/>
    </source>
</evidence>
<proteinExistence type="predicted"/>
<gene>
    <name evidence="2" type="ORF">COT99_00810</name>
</gene>
<dbReference type="Gene3D" id="2.130.10.130">
    <property type="entry name" value="Integrin alpha, N-terminal"/>
    <property type="match status" value="1"/>
</dbReference>
<sequence length="124" mass="13085">FTYAENFRGGVNVAAGDVDGDGIDEIITGAGPGGGPHVRIFNQEGKGIGQFFAYNNNFRGGVNVAAGDLNQDGIDEIITGAGRGNYGKGPSIRMFKEYKIYNAVYAYGGEIEFGAKVGIIKIKK</sequence>
<dbReference type="InterPro" id="IPR013517">
    <property type="entry name" value="FG-GAP"/>
</dbReference>
<dbReference type="Pfam" id="PF13517">
    <property type="entry name" value="FG-GAP_3"/>
    <property type="match status" value="1"/>
</dbReference>